<dbReference type="GO" id="GO:0035435">
    <property type="term" value="P:phosphate ion transmembrane transport"/>
    <property type="evidence" value="ECO:0007669"/>
    <property type="project" value="InterPro"/>
</dbReference>
<comment type="similarity">
    <text evidence="2 9">Belongs to the binding-protein-dependent transport system permease family. CysTW subfamily.</text>
</comment>
<gene>
    <name evidence="11" type="ordered locus">Spico_0437</name>
</gene>
<proteinExistence type="inferred from homology"/>
<evidence type="ECO:0000256" key="8">
    <source>
        <dbReference type="ARBA" id="ARBA00023136"/>
    </source>
</evidence>
<name>F4GIF7_PARC1</name>
<keyword evidence="5 9" id="KW-1003">Cell membrane</keyword>
<dbReference type="InterPro" id="IPR035906">
    <property type="entry name" value="MetI-like_sf"/>
</dbReference>
<keyword evidence="7 9" id="KW-1133">Transmembrane helix</keyword>
<accession>F4GIF7</accession>
<feature type="domain" description="ABC transmembrane type-1" evidence="10">
    <location>
        <begin position="308"/>
        <end position="510"/>
    </location>
</feature>
<reference evidence="12" key="1">
    <citation type="submission" date="2011-04" db="EMBL/GenBank/DDBJ databases">
        <title>The complete genome of Spirochaeta coccoides DSM 17374.</title>
        <authorList>
            <person name="Lucas S."/>
            <person name="Copeland A."/>
            <person name="Lapidus A."/>
            <person name="Bruce D."/>
            <person name="Goodwin L."/>
            <person name="Pitluck S."/>
            <person name="Peters L."/>
            <person name="Kyrpides N."/>
            <person name="Mavromatis K."/>
            <person name="Pagani I."/>
            <person name="Ivanova N."/>
            <person name="Ovchinnikova G."/>
            <person name="Lu M."/>
            <person name="Detter J.C."/>
            <person name="Tapia R."/>
            <person name="Han C."/>
            <person name="Land M."/>
            <person name="Hauser L."/>
            <person name="Markowitz V."/>
            <person name="Cheng J.-F."/>
            <person name="Hugenholtz P."/>
            <person name="Woyke T."/>
            <person name="Wu D."/>
            <person name="Spring S."/>
            <person name="Schroeder M."/>
            <person name="Brambilla E."/>
            <person name="Klenk H.-P."/>
            <person name="Eisen J.A."/>
        </authorList>
    </citation>
    <scope>NUCLEOTIDE SEQUENCE [LARGE SCALE GENOMIC DNA]</scope>
    <source>
        <strain evidence="12">ATCC BAA-1237 / DSM 17374 / SPN1</strain>
    </source>
</reference>
<dbReference type="PANTHER" id="PTHR43470:SF3">
    <property type="entry name" value="PHOSPHATE TRANSPORT SYSTEM PERMEASE PROTEIN PSTA-RELATED"/>
    <property type="match status" value="1"/>
</dbReference>
<evidence type="ECO:0000256" key="9">
    <source>
        <dbReference type="RuleBase" id="RU363043"/>
    </source>
</evidence>
<protein>
    <recommendedName>
        <fullName evidence="3 9">Phosphate transport system permease protein PstA</fullName>
    </recommendedName>
</protein>
<keyword evidence="8 9" id="KW-0472">Membrane</keyword>
<dbReference type="PANTHER" id="PTHR43470">
    <property type="entry name" value="PHOSPHATE TRANSPORT SYSTEM PERMEASE PROTEIN PSTA-RELATED"/>
    <property type="match status" value="1"/>
</dbReference>
<feature type="transmembrane region" description="Helical" evidence="9">
    <location>
        <begin position="375"/>
        <end position="395"/>
    </location>
</feature>
<feature type="transmembrane region" description="Helical" evidence="9">
    <location>
        <begin position="20"/>
        <end position="45"/>
    </location>
</feature>
<comment type="caution">
    <text evidence="9">Lacks conserved residue(s) required for the propagation of feature annotation.</text>
</comment>
<evidence type="ECO:0000259" key="10">
    <source>
        <dbReference type="PROSITE" id="PS50928"/>
    </source>
</evidence>
<evidence type="ECO:0000256" key="1">
    <source>
        <dbReference type="ARBA" id="ARBA00004651"/>
    </source>
</evidence>
<dbReference type="CDD" id="cd06261">
    <property type="entry name" value="TM_PBP2"/>
    <property type="match status" value="1"/>
</dbReference>
<evidence type="ECO:0000313" key="11">
    <source>
        <dbReference type="EMBL" id="AEC01665.1"/>
    </source>
</evidence>
<evidence type="ECO:0000256" key="6">
    <source>
        <dbReference type="ARBA" id="ARBA00022692"/>
    </source>
</evidence>
<dbReference type="eggNOG" id="COG0581">
    <property type="taxonomic scope" value="Bacteria"/>
</dbReference>
<dbReference type="Proteomes" id="UP000007939">
    <property type="component" value="Chromosome"/>
</dbReference>
<dbReference type="PROSITE" id="PS50928">
    <property type="entry name" value="ABC_TM1"/>
    <property type="match status" value="1"/>
</dbReference>
<dbReference type="NCBIfam" id="TIGR00974">
    <property type="entry name" value="3a0107s02c"/>
    <property type="match status" value="1"/>
</dbReference>
<dbReference type="SUPFAM" id="SSF161098">
    <property type="entry name" value="MetI-like"/>
    <property type="match status" value="1"/>
</dbReference>
<keyword evidence="4" id="KW-0813">Transport</keyword>
<keyword evidence="6 9" id="KW-0812">Transmembrane</keyword>
<dbReference type="HOGENOM" id="CLU_039293_0_0_12"/>
<dbReference type="RefSeq" id="WP_013739061.1">
    <property type="nucleotide sequence ID" value="NC_015436.1"/>
</dbReference>
<dbReference type="AlphaFoldDB" id="F4GIF7"/>
<reference evidence="11 12" key="2">
    <citation type="journal article" date="2012" name="Stand. Genomic Sci.">
        <title>Complete genome sequence of the termite hindgut bacterium Spirochaeta coccoides type strain (SPN1(T)), reclassification in the genus Sphaerochaeta as Sphaerochaeta coccoides comb. nov. and emendations of the family Spirochaetaceae and the genus Sphaerochaeta.</title>
        <authorList>
            <person name="Abt B."/>
            <person name="Han C."/>
            <person name="Scheuner C."/>
            <person name="Lu M."/>
            <person name="Lapidus A."/>
            <person name="Nolan M."/>
            <person name="Lucas S."/>
            <person name="Hammon N."/>
            <person name="Deshpande S."/>
            <person name="Cheng J.F."/>
            <person name="Tapia R."/>
            <person name="Goodwin L.A."/>
            <person name="Pitluck S."/>
            <person name="Liolios K."/>
            <person name="Pagani I."/>
            <person name="Ivanova N."/>
            <person name="Mavromatis K."/>
            <person name="Mikhailova N."/>
            <person name="Huntemann M."/>
            <person name="Pati A."/>
            <person name="Chen A."/>
            <person name="Palaniappan K."/>
            <person name="Land M."/>
            <person name="Hauser L."/>
            <person name="Brambilla E.M."/>
            <person name="Rohde M."/>
            <person name="Spring S."/>
            <person name="Gronow S."/>
            <person name="Goker M."/>
            <person name="Woyke T."/>
            <person name="Bristow J."/>
            <person name="Eisen J.A."/>
            <person name="Markowitz V."/>
            <person name="Hugenholtz P."/>
            <person name="Kyrpides N.C."/>
            <person name="Klenk H.P."/>
            <person name="Detter J.C."/>
        </authorList>
    </citation>
    <scope>NUCLEOTIDE SEQUENCE [LARGE SCALE GENOMIC DNA]</scope>
    <source>
        <strain evidence="12">ATCC BAA-1237 / DSM 17374 / SPN1</strain>
    </source>
</reference>
<evidence type="ECO:0000256" key="3">
    <source>
        <dbReference type="ARBA" id="ARBA00016864"/>
    </source>
</evidence>
<dbReference type="InterPro" id="IPR005672">
    <property type="entry name" value="Phosphate_PstA"/>
</dbReference>
<evidence type="ECO:0000313" key="12">
    <source>
        <dbReference type="Proteomes" id="UP000007939"/>
    </source>
</evidence>
<dbReference type="GO" id="GO:0005315">
    <property type="term" value="F:phosphate transmembrane transporter activity"/>
    <property type="evidence" value="ECO:0007669"/>
    <property type="project" value="InterPro"/>
</dbReference>
<sequence>MTDTQQMLAHDKRRKSINRFAIGSIKILSSLTVLILVVIIGYLAVRGLYKQERTQVSVLPLATAQRLGLSQTEIPFDIVANKRAEFRQVDWNMLREMAQGKIISLRRVTYVNENFFLYVDESIADEFARFLDLASDCLASGGIIVGSFRATVDGAAAHNGSIAIVPRNTASSSLPSALKTIAYEEHVLVVHPTVTQLYGNNMVGVLSDVQVDLLLSGEYSSWVQLHGGDIPVALVQEKTDSSVAREVAGIEGSVGVTTQKDVFRAGEQGFVTAVLQVNRIIRSPNLTFRYLVLPTQESGRFGGIGSIIINTFLMVFLTTLIAAPLGIAAAVYLVEYAKKGRLTSIIRSGIDVLASIPSIIFGLFGLLVFVQLLGWSFSLISGTLTVALMILPTIIRTSEEAIRSVEQRLREASIGMGATKMETIWRVVLPSALNGITTGIILAMGRAIGETAALLYTIGSSTAVATGLSSGSRVLALHIMLTINEGQSFDKAFASAFVLIVVVLIINTTARWMMNRASVKNKGKE</sequence>
<evidence type="ECO:0000256" key="7">
    <source>
        <dbReference type="ARBA" id="ARBA00022989"/>
    </source>
</evidence>
<dbReference type="Gene3D" id="1.10.3720.10">
    <property type="entry name" value="MetI-like"/>
    <property type="match status" value="1"/>
</dbReference>
<dbReference type="Pfam" id="PF00528">
    <property type="entry name" value="BPD_transp_1"/>
    <property type="match status" value="1"/>
</dbReference>
<evidence type="ECO:0000256" key="4">
    <source>
        <dbReference type="ARBA" id="ARBA00022448"/>
    </source>
</evidence>
<evidence type="ECO:0000256" key="2">
    <source>
        <dbReference type="ARBA" id="ARBA00007069"/>
    </source>
</evidence>
<dbReference type="GO" id="GO:0005886">
    <property type="term" value="C:plasma membrane"/>
    <property type="evidence" value="ECO:0007669"/>
    <property type="project" value="UniProtKB-SubCell"/>
</dbReference>
<dbReference type="OrthoDB" id="9807065at2"/>
<organism evidence="11 12">
    <name type="scientific">Parasphaerochaeta coccoides (strain ATCC BAA-1237 / DSM 17374 / SPN1)</name>
    <name type="common">Sphaerochaeta coccoides</name>
    <dbReference type="NCBI Taxonomy" id="760011"/>
    <lineage>
        <taxon>Bacteria</taxon>
        <taxon>Pseudomonadati</taxon>
        <taxon>Spirochaetota</taxon>
        <taxon>Spirochaetia</taxon>
        <taxon>Spirochaetales</taxon>
        <taxon>Sphaerochaetaceae</taxon>
        <taxon>Parasphaerochaeta</taxon>
    </lineage>
</organism>
<dbReference type="EMBL" id="CP002659">
    <property type="protein sequence ID" value="AEC01665.1"/>
    <property type="molecule type" value="Genomic_DNA"/>
</dbReference>
<dbReference type="InterPro" id="IPR000515">
    <property type="entry name" value="MetI-like"/>
</dbReference>
<keyword evidence="12" id="KW-1185">Reference proteome</keyword>
<evidence type="ECO:0000256" key="5">
    <source>
        <dbReference type="ARBA" id="ARBA00022475"/>
    </source>
</evidence>
<dbReference type="KEGG" id="scc:Spico_0437"/>
<dbReference type="STRING" id="760011.Spico_0437"/>
<feature type="transmembrane region" description="Helical" evidence="9">
    <location>
        <begin position="345"/>
        <end position="369"/>
    </location>
</feature>
<comment type="subcellular location">
    <subcellularLocation>
        <location evidence="1 9">Cell membrane</location>
        <topology evidence="1 9">Multi-pass membrane protein</topology>
    </subcellularLocation>
</comment>
<feature type="transmembrane region" description="Helical" evidence="9">
    <location>
        <begin position="492"/>
        <end position="514"/>
    </location>
</feature>
<feature type="transmembrane region" description="Helical" evidence="9">
    <location>
        <begin position="307"/>
        <end position="333"/>
    </location>
</feature>